<proteinExistence type="predicted"/>
<comment type="caution">
    <text evidence="1">The sequence shown here is derived from an EMBL/GenBank/DDBJ whole genome shotgun (WGS) entry which is preliminary data.</text>
</comment>
<gene>
    <name evidence="1" type="ORF">FNV43_RR04015</name>
</gene>
<dbReference type="EMBL" id="VOIH02000002">
    <property type="protein sequence ID" value="KAF3453575.1"/>
    <property type="molecule type" value="Genomic_DNA"/>
</dbReference>
<evidence type="ECO:0000313" key="1">
    <source>
        <dbReference type="EMBL" id="KAF3453575.1"/>
    </source>
</evidence>
<dbReference type="AlphaFoldDB" id="A0A8K0MQ68"/>
<organism evidence="1 2">
    <name type="scientific">Rhamnella rubrinervis</name>
    <dbReference type="NCBI Taxonomy" id="2594499"/>
    <lineage>
        <taxon>Eukaryota</taxon>
        <taxon>Viridiplantae</taxon>
        <taxon>Streptophyta</taxon>
        <taxon>Embryophyta</taxon>
        <taxon>Tracheophyta</taxon>
        <taxon>Spermatophyta</taxon>
        <taxon>Magnoliopsida</taxon>
        <taxon>eudicotyledons</taxon>
        <taxon>Gunneridae</taxon>
        <taxon>Pentapetalae</taxon>
        <taxon>rosids</taxon>
        <taxon>fabids</taxon>
        <taxon>Rosales</taxon>
        <taxon>Rhamnaceae</taxon>
        <taxon>rhamnoid group</taxon>
        <taxon>Rhamneae</taxon>
        <taxon>Rhamnella</taxon>
    </lineage>
</organism>
<accession>A0A8K0MQ68</accession>
<keyword evidence="2" id="KW-1185">Reference proteome</keyword>
<dbReference type="Proteomes" id="UP000796880">
    <property type="component" value="Unassembled WGS sequence"/>
</dbReference>
<evidence type="ECO:0000313" key="2">
    <source>
        <dbReference type="Proteomes" id="UP000796880"/>
    </source>
</evidence>
<name>A0A8K0MQ68_9ROSA</name>
<protein>
    <submittedName>
        <fullName evidence="1">Uncharacterized protein</fullName>
    </submittedName>
</protein>
<sequence>MMHNKSPRGHPYHSAGDIGSLHVPSALPTDSHLPFTSSDSAVKMQNKSLRRESFKPPFIFFGFGCDDAKQELEEAVEYESSILAKHEAALGGGGEDAFGLGGGGDGSLAIFLIQFLLWDSFLPLWEVMAERQLLSHLHLISKWQQC</sequence>
<reference evidence="1" key="1">
    <citation type="submission" date="2020-03" db="EMBL/GenBank/DDBJ databases">
        <title>A high-quality chromosome-level genome assembly of a woody plant with both climbing and erect habits, Rhamnella rubrinervis.</title>
        <authorList>
            <person name="Lu Z."/>
            <person name="Yang Y."/>
            <person name="Zhu X."/>
            <person name="Sun Y."/>
        </authorList>
    </citation>
    <scope>NUCLEOTIDE SEQUENCE</scope>
    <source>
        <strain evidence="1">BYM</strain>
        <tissue evidence="1">Leaf</tissue>
    </source>
</reference>